<dbReference type="Proteomes" id="UP001194098">
    <property type="component" value="Unassembled WGS sequence"/>
</dbReference>
<dbReference type="Pfam" id="PF01844">
    <property type="entry name" value="HNH"/>
    <property type="match status" value="1"/>
</dbReference>
<evidence type="ECO:0000313" key="3">
    <source>
        <dbReference type="Proteomes" id="UP001194098"/>
    </source>
</evidence>
<reference evidence="2" key="1">
    <citation type="submission" date="2020-04" db="EMBL/GenBank/DDBJ databases">
        <authorList>
            <person name="Brown S."/>
        </authorList>
    </citation>
    <scope>NUCLEOTIDE SEQUENCE</scope>
    <source>
        <strain evidence="2">DJ015</strain>
    </source>
</reference>
<organism evidence="2 3">
    <name type="scientific">Clostridium beijerinckii</name>
    <name type="common">Clostridium MP</name>
    <dbReference type="NCBI Taxonomy" id="1520"/>
    <lineage>
        <taxon>Bacteria</taxon>
        <taxon>Bacillati</taxon>
        <taxon>Bacillota</taxon>
        <taxon>Clostridia</taxon>
        <taxon>Eubacteriales</taxon>
        <taxon>Clostridiaceae</taxon>
        <taxon>Clostridium</taxon>
    </lineage>
</organism>
<dbReference type="EMBL" id="JABAGV010000027">
    <property type="protein sequence ID" value="MBC2475423.1"/>
    <property type="molecule type" value="Genomic_DNA"/>
</dbReference>
<sequence length="90" mass="11149">MKDKVKDKFKKIDIYSYYVLGELEYGQTAHHIEPLKDNWDRRLEIDNLIYLTESNHQKIHKAMEKDKKNKKQIMDMLYELIRRFEQEFKI</sequence>
<dbReference type="AlphaFoldDB" id="A0AAW3W9G5"/>
<dbReference type="GO" id="GO:0003676">
    <property type="term" value="F:nucleic acid binding"/>
    <property type="evidence" value="ECO:0007669"/>
    <property type="project" value="InterPro"/>
</dbReference>
<proteinExistence type="predicted"/>
<keyword evidence="2" id="KW-0378">Hydrolase</keyword>
<accession>A0AAW3W9G5</accession>
<evidence type="ECO:0000259" key="1">
    <source>
        <dbReference type="Pfam" id="PF01844"/>
    </source>
</evidence>
<dbReference type="InterPro" id="IPR002711">
    <property type="entry name" value="HNH"/>
</dbReference>
<dbReference type="GO" id="GO:0008270">
    <property type="term" value="F:zinc ion binding"/>
    <property type="evidence" value="ECO:0007669"/>
    <property type="project" value="InterPro"/>
</dbReference>
<name>A0AAW3W9G5_CLOBE</name>
<keyword evidence="2" id="KW-0540">Nuclease</keyword>
<dbReference type="GO" id="GO:0004519">
    <property type="term" value="F:endonuclease activity"/>
    <property type="evidence" value="ECO:0007669"/>
    <property type="project" value="UniProtKB-KW"/>
</dbReference>
<comment type="caution">
    <text evidence="2">The sequence shown here is derived from an EMBL/GenBank/DDBJ whole genome shotgun (WGS) entry which is preliminary data.</text>
</comment>
<reference evidence="2" key="2">
    <citation type="journal article" date="2022" name="Nat. Biotechnol.">
        <title>Carbon-negative production of acetone and isopropanol by gas fermentation at industrial pilot scale.</title>
        <authorList>
            <person name="Liew F.E."/>
            <person name="Nogle R."/>
            <person name="Abdalla T."/>
            <person name="Rasor B.J."/>
            <person name="Canter C."/>
            <person name="Jensen R.O."/>
            <person name="Wang L."/>
            <person name="Strutz J."/>
            <person name="Chirania P."/>
            <person name="De Tissera S."/>
            <person name="Mueller A.P."/>
            <person name="Ruan Z."/>
            <person name="Gao A."/>
            <person name="Tran L."/>
            <person name="Engle N.L."/>
            <person name="Bromley J.C."/>
            <person name="Daniell J."/>
            <person name="Conrado R."/>
            <person name="Tschaplinski T.J."/>
            <person name="Giannone R.J."/>
            <person name="Hettich R.L."/>
            <person name="Karim A.S."/>
            <person name="Simpson S.D."/>
            <person name="Brown S.D."/>
            <person name="Leang C."/>
            <person name="Jewett M.C."/>
            <person name="Kopke M."/>
        </authorList>
    </citation>
    <scope>NUCLEOTIDE SEQUENCE</scope>
    <source>
        <strain evidence="2">DJ015</strain>
    </source>
</reference>
<feature type="domain" description="HNH" evidence="1">
    <location>
        <begin position="24"/>
        <end position="61"/>
    </location>
</feature>
<gene>
    <name evidence="2" type="ORF">HGI39_12005</name>
</gene>
<evidence type="ECO:0000313" key="2">
    <source>
        <dbReference type="EMBL" id="MBC2475423.1"/>
    </source>
</evidence>
<protein>
    <submittedName>
        <fullName evidence="2">HNH endonuclease</fullName>
    </submittedName>
</protein>
<keyword evidence="2" id="KW-0255">Endonuclease</keyword>